<dbReference type="PROSITE" id="PS50084">
    <property type="entry name" value="KH_TYPE_1"/>
    <property type="match status" value="3"/>
</dbReference>
<dbReference type="SMART" id="SM00322">
    <property type="entry name" value="KH"/>
    <property type="match status" value="3"/>
</dbReference>
<keyword evidence="6" id="KW-1185">Reference proteome</keyword>
<organism evidence="5 6">
    <name type="scientific">Canna indica</name>
    <name type="common">Indian-shot</name>
    <dbReference type="NCBI Taxonomy" id="4628"/>
    <lineage>
        <taxon>Eukaryota</taxon>
        <taxon>Viridiplantae</taxon>
        <taxon>Streptophyta</taxon>
        <taxon>Embryophyta</taxon>
        <taxon>Tracheophyta</taxon>
        <taxon>Spermatophyta</taxon>
        <taxon>Magnoliopsida</taxon>
        <taxon>Liliopsida</taxon>
        <taxon>Zingiberales</taxon>
        <taxon>Cannaceae</taxon>
        <taxon>Canna</taxon>
    </lineage>
</organism>
<evidence type="ECO:0000256" key="2">
    <source>
        <dbReference type="PROSITE-ProRule" id="PRU00117"/>
    </source>
</evidence>
<dbReference type="PANTHER" id="PTHR10288">
    <property type="entry name" value="KH DOMAIN CONTAINING RNA BINDING PROTEIN"/>
    <property type="match status" value="1"/>
</dbReference>
<dbReference type="Pfam" id="PF00013">
    <property type="entry name" value="KH_1"/>
    <property type="match status" value="3"/>
</dbReference>
<feature type="region of interest" description="Disordered" evidence="3">
    <location>
        <begin position="1"/>
        <end position="43"/>
    </location>
</feature>
<dbReference type="InterPro" id="IPR004087">
    <property type="entry name" value="KH_dom"/>
</dbReference>
<reference evidence="5 6" key="1">
    <citation type="submission" date="2023-10" db="EMBL/GenBank/DDBJ databases">
        <title>Chromosome-scale genome assembly provides insights into flower coloration mechanisms of Canna indica.</title>
        <authorList>
            <person name="Li C."/>
        </authorList>
    </citation>
    <scope>NUCLEOTIDE SEQUENCE [LARGE SCALE GENOMIC DNA]</scope>
    <source>
        <tissue evidence="5">Flower</tissue>
    </source>
</reference>
<dbReference type="GO" id="GO:0003723">
    <property type="term" value="F:RNA binding"/>
    <property type="evidence" value="ECO:0007669"/>
    <property type="project" value="UniProtKB-UniRule"/>
</dbReference>
<feature type="compositionally biased region" description="Low complexity" evidence="3">
    <location>
        <begin position="20"/>
        <end position="38"/>
    </location>
</feature>
<feature type="domain" description="K Homology" evidence="4">
    <location>
        <begin position="49"/>
        <end position="122"/>
    </location>
</feature>
<dbReference type="InterPro" id="IPR004088">
    <property type="entry name" value="KH_dom_type_1"/>
</dbReference>
<dbReference type="SUPFAM" id="SSF54791">
    <property type="entry name" value="Eukaryotic type KH-domain (KH-domain type I)"/>
    <property type="match status" value="3"/>
</dbReference>
<protein>
    <submittedName>
        <fullName evidence="5">RNA-binding KH domain-containing protein PEPPER-like</fullName>
    </submittedName>
</protein>
<dbReference type="EMBL" id="CP136891">
    <property type="protein sequence ID" value="WOK98090.1"/>
    <property type="molecule type" value="Genomic_DNA"/>
</dbReference>
<evidence type="ECO:0000256" key="3">
    <source>
        <dbReference type="SAM" id="MobiDB-lite"/>
    </source>
</evidence>
<dbReference type="CDD" id="cd22460">
    <property type="entry name" value="KH-I_PEPPER_rpt2_like"/>
    <property type="match status" value="1"/>
</dbReference>
<evidence type="ECO:0000259" key="4">
    <source>
        <dbReference type="SMART" id="SM00322"/>
    </source>
</evidence>
<accession>A0AAQ3K2I4</accession>
<dbReference type="Proteomes" id="UP001327560">
    <property type="component" value="Chromosome 2"/>
</dbReference>
<dbReference type="AlphaFoldDB" id="A0AAQ3K2I4"/>
<keyword evidence="1" id="KW-0677">Repeat</keyword>
<feature type="domain" description="K Homology" evidence="4">
    <location>
        <begin position="311"/>
        <end position="381"/>
    </location>
</feature>
<evidence type="ECO:0000313" key="6">
    <source>
        <dbReference type="Proteomes" id="UP001327560"/>
    </source>
</evidence>
<gene>
    <name evidence="5" type="ORF">Cni_G06800</name>
</gene>
<dbReference type="Gene3D" id="3.30.1370.10">
    <property type="entry name" value="K Homology domain, type 1"/>
    <property type="match status" value="1"/>
</dbReference>
<dbReference type="CDD" id="cd22459">
    <property type="entry name" value="KH-I_PEPPER_rpt1_like"/>
    <property type="match status" value="1"/>
</dbReference>
<feature type="domain" description="K Homology" evidence="4">
    <location>
        <begin position="135"/>
        <end position="210"/>
    </location>
</feature>
<sequence>MAANPADTDGHAPDSELAQEVEAIPDAPDAEAEPPVAASAQQKWPGWPGDNVFRLIVPVTKVGSIIGRKGELIKKLCDESRAKVRILEGAVGTPDRIVLISAREEPEAILSPAMDAALRIFKRINDITENEGSSTLCSIKLLVASSQAITLIGKQGASVKSIQENSGATIRILPKEELPYYATAEERIVEIHGETLKVLKALEAVLGHLRKFLVDHSILPLFEKSLGMPTAQDHAIETWADKKQSSIQPTQQIGTGNDYSLSLNRDPLLLDRRTQIDAPYQRSRLSIYGQDPAVSGLHTPVLGRSTGSFVTQITQTMNIPLTYAEEIIGVGGGNISYIRRTSGAVITLEESRTVPDEIIVEIKGNSTQVQTAQQLIEDVVGGHKEPTSSSYSSLDTSYRPSYSSLSGSSYSTLSGSGYLSSSLTSRSLGGYGSSGLGGYGGYRL</sequence>
<dbReference type="InterPro" id="IPR036612">
    <property type="entry name" value="KH_dom_type_1_sf"/>
</dbReference>
<evidence type="ECO:0000256" key="1">
    <source>
        <dbReference type="ARBA" id="ARBA00022737"/>
    </source>
</evidence>
<keyword evidence="2" id="KW-0694">RNA-binding</keyword>
<dbReference type="Gene3D" id="3.30.310.210">
    <property type="match status" value="1"/>
</dbReference>
<name>A0AAQ3K2I4_9LILI</name>
<proteinExistence type="predicted"/>
<evidence type="ECO:0000313" key="5">
    <source>
        <dbReference type="EMBL" id="WOK98090.1"/>
    </source>
</evidence>